<proteinExistence type="predicted"/>
<dbReference type="AlphaFoldDB" id="A0A502LKI5"/>
<organism evidence="2 3">
    <name type="scientific">Haemophilus haemolyticus</name>
    <dbReference type="NCBI Taxonomy" id="726"/>
    <lineage>
        <taxon>Bacteria</taxon>
        <taxon>Pseudomonadati</taxon>
        <taxon>Pseudomonadota</taxon>
        <taxon>Gammaproteobacteria</taxon>
        <taxon>Pasteurellales</taxon>
        <taxon>Pasteurellaceae</taxon>
        <taxon>Haemophilus</taxon>
    </lineage>
</organism>
<sequence>MKKLLLIALVLTSSAAMANYTTCNDLGDIQICRDSSGYTSTTHQIGNSYITNGSDGYRSTTHQIGSDIYQGQDNRGNSWNIYNNIRNNY</sequence>
<reference evidence="2 3" key="1">
    <citation type="submission" date="2019-01" db="EMBL/GenBank/DDBJ databases">
        <title>Comparative genomic analysis identifies haemin-independent Haemophilus haemolyticus: a formal re-classification of Haemophilus intermedius.</title>
        <authorList>
            <person name="Harris T.M."/>
            <person name="Price E.P."/>
            <person name="Sarovich D.S."/>
            <person name="Norskov-Lauritsen N."/>
            <person name="Beissbarth J."/>
            <person name="Chang A.B."/>
            <person name="Smith-Vaughan H.C."/>
        </authorList>
    </citation>
    <scope>NUCLEOTIDE SEQUENCE [LARGE SCALE GENOMIC DNA]</scope>
    <source>
        <strain evidence="2 3">60824 B Hi-4</strain>
    </source>
</reference>
<accession>A0A502LKI5</accession>
<protein>
    <submittedName>
        <fullName evidence="2">Uncharacterized protein</fullName>
    </submittedName>
</protein>
<feature type="signal peptide" evidence="1">
    <location>
        <begin position="1"/>
        <end position="18"/>
    </location>
</feature>
<evidence type="ECO:0000313" key="3">
    <source>
        <dbReference type="Proteomes" id="UP000316888"/>
    </source>
</evidence>
<evidence type="ECO:0000256" key="1">
    <source>
        <dbReference type="SAM" id="SignalP"/>
    </source>
</evidence>
<keyword evidence="1" id="KW-0732">Signal</keyword>
<name>A0A502LKI5_HAEHA</name>
<dbReference type="EMBL" id="SDPB01000004">
    <property type="protein sequence ID" value="TPH24516.1"/>
    <property type="molecule type" value="Genomic_DNA"/>
</dbReference>
<comment type="caution">
    <text evidence="2">The sequence shown here is derived from an EMBL/GenBank/DDBJ whole genome shotgun (WGS) entry which is preliminary data.</text>
</comment>
<dbReference type="RefSeq" id="WP_140535139.1">
    <property type="nucleotide sequence ID" value="NZ_SDPB01000004.1"/>
</dbReference>
<dbReference type="Proteomes" id="UP000316888">
    <property type="component" value="Unassembled WGS sequence"/>
</dbReference>
<gene>
    <name evidence="2" type="ORF">EUX48_02745</name>
</gene>
<evidence type="ECO:0000313" key="2">
    <source>
        <dbReference type="EMBL" id="TPH24516.1"/>
    </source>
</evidence>
<feature type="chain" id="PRO_5021284473" evidence="1">
    <location>
        <begin position="19"/>
        <end position="89"/>
    </location>
</feature>